<evidence type="ECO:0000313" key="2">
    <source>
        <dbReference type="EMBL" id="CAB5002222.1"/>
    </source>
</evidence>
<feature type="compositionally biased region" description="Gly residues" evidence="1">
    <location>
        <begin position="203"/>
        <end position="215"/>
    </location>
</feature>
<feature type="region of interest" description="Disordered" evidence="1">
    <location>
        <begin position="203"/>
        <end position="223"/>
    </location>
</feature>
<gene>
    <name evidence="2" type="ORF">UFOPK4065_00373</name>
</gene>
<dbReference type="EMBL" id="CAFBPE010000016">
    <property type="protein sequence ID" value="CAB5002222.1"/>
    <property type="molecule type" value="Genomic_DNA"/>
</dbReference>
<organism evidence="2">
    <name type="scientific">freshwater metagenome</name>
    <dbReference type="NCBI Taxonomy" id="449393"/>
    <lineage>
        <taxon>unclassified sequences</taxon>
        <taxon>metagenomes</taxon>
        <taxon>ecological metagenomes</taxon>
    </lineage>
</organism>
<dbReference type="AlphaFoldDB" id="A0A6J7PHL6"/>
<reference evidence="2" key="1">
    <citation type="submission" date="2020-05" db="EMBL/GenBank/DDBJ databases">
        <authorList>
            <person name="Chiriac C."/>
            <person name="Salcher M."/>
            <person name="Ghai R."/>
            <person name="Kavagutti S V."/>
        </authorList>
    </citation>
    <scope>NUCLEOTIDE SEQUENCE</scope>
</reference>
<name>A0A6J7PHL6_9ZZZZ</name>
<evidence type="ECO:0000256" key="1">
    <source>
        <dbReference type="SAM" id="MobiDB-lite"/>
    </source>
</evidence>
<accession>A0A6J7PHL6</accession>
<proteinExistence type="predicted"/>
<sequence>MSSKRKIAAVVLTTVALSVGTVGVATASQSKGKAVLVKATTTKTTVNSIVNPMAGGAMGQMKGGHEAELASVLAGLISKGTITQAQSDAITAALTAAHAADAAEHGGGNPANDAQRAAREALIATTIGIDAATIKTRLAAGETLGAIAGTKKAALISALVAAETKEIDAAVTAGKITAAQAVTLKAGLTAHVTAEVDAVRGAMGPGMGKGGPGHMDGGKGRNH</sequence>
<protein>
    <submittedName>
        <fullName evidence="2">Unannotated protein</fullName>
    </submittedName>
</protein>